<proteinExistence type="predicted"/>
<dbReference type="PANTHER" id="PTHR30024">
    <property type="entry name" value="ALIPHATIC SULFONATES-BINDING PROTEIN-RELATED"/>
    <property type="match status" value="1"/>
</dbReference>
<keyword evidence="3" id="KW-1185">Reference proteome</keyword>
<dbReference type="Proteomes" id="UP000001035">
    <property type="component" value="Chromosome 2"/>
</dbReference>
<dbReference type="PROSITE" id="PS51318">
    <property type="entry name" value="TAT"/>
    <property type="match status" value="1"/>
</dbReference>
<reference evidence="2 3" key="1">
    <citation type="journal article" date="2009" name="J. Bacteriol.">
        <title>The genome of Burkholderia cenocepacia J2315, an epidemic pathogen of cystic fibrosis patients.</title>
        <authorList>
            <person name="Holden M.T."/>
            <person name="Seth-Smith H.M."/>
            <person name="Crossman L.C."/>
            <person name="Sebaihia M."/>
            <person name="Bentley S.D."/>
            <person name="Cerdeno-Tarraga A.M."/>
            <person name="Thomson N.R."/>
            <person name="Bason N."/>
            <person name="Quail M.A."/>
            <person name="Sharp S."/>
            <person name="Cherevach I."/>
            <person name="Churcher C."/>
            <person name="Goodhead I."/>
            <person name="Hauser H."/>
            <person name="Holroyd N."/>
            <person name="Mungall K."/>
            <person name="Scott P."/>
            <person name="Walker D."/>
            <person name="White B."/>
            <person name="Rose H."/>
            <person name="Iversen P."/>
            <person name="Mil-Homens D."/>
            <person name="Rocha E.P."/>
            <person name="Fialho A.M."/>
            <person name="Baldwin A."/>
            <person name="Dowson C."/>
            <person name="Barrell B.G."/>
            <person name="Govan J.R."/>
            <person name="Vandamme P."/>
            <person name="Hart C.A."/>
            <person name="Mahenthiralingam E."/>
            <person name="Parkhill J."/>
        </authorList>
    </citation>
    <scope>NUCLEOTIDE SEQUENCE [LARGE SCALE GENOMIC DNA]</scope>
    <source>
        <strain evidence="3">ATCC BAA-245 / DSM 16553 / LMG 16656 / NCTC 13227 / J2315 / CF5610</strain>
    </source>
</reference>
<sequence>MSAGNRFRNLPGSRAARARITEDTPPMPHASAPARRRALQRLAALAAAPFAGGLALPARAAGADLSGVTLVLGDQAGGLRALAEAARVLDGTPYRFRWANFQGAAPLFEAQRAGAIDLAPAGDLPVLTAALGDPSLRIVATRVGSPASLGIVVQPDSPVRAVADLKGQTVVVSSARGSISQYQLYGALREHGLAPRDVDVRFVLPVDAFAAFEAKRIGIWATFDPYYGHAVRRGARIVRDGSGINSGLAFLTSPVETLDDRGKRAALADVLARLARAGQWALAHPADYASVYASLTRLPPDAATDIARRAALAQRSLSGADIDVLQHVADRAAADAILPRRVDVASIAIRQVSA</sequence>
<evidence type="ECO:0000313" key="2">
    <source>
        <dbReference type="EMBL" id="CAR54987.1"/>
    </source>
</evidence>
<dbReference type="EMBL" id="AM747721">
    <property type="protein sequence ID" value="CAR54987.1"/>
    <property type="molecule type" value="Genomic_DNA"/>
</dbReference>
<organism evidence="2 3">
    <name type="scientific">Burkholderia cenocepacia (strain ATCC BAA-245 / DSM 16553 / LMG 16656 / NCTC 13227 / J2315 / CF5610)</name>
    <name type="common">Burkholderia cepacia (strain J2315)</name>
    <dbReference type="NCBI Taxonomy" id="216591"/>
    <lineage>
        <taxon>Bacteria</taxon>
        <taxon>Pseudomonadati</taxon>
        <taxon>Pseudomonadota</taxon>
        <taxon>Betaproteobacteria</taxon>
        <taxon>Burkholderiales</taxon>
        <taxon>Burkholderiaceae</taxon>
        <taxon>Burkholderia</taxon>
        <taxon>Burkholderia cepacia complex</taxon>
    </lineage>
</organism>
<dbReference type="PANTHER" id="PTHR30024:SF48">
    <property type="entry name" value="ABC TRANSPORTER SUBSTRATE-BINDING PROTEIN"/>
    <property type="match status" value="1"/>
</dbReference>
<evidence type="ECO:0008006" key="4">
    <source>
        <dbReference type="Google" id="ProtNLM"/>
    </source>
</evidence>
<protein>
    <recommendedName>
        <fullName evidence="4">Nitrate ABC transporter substrate-binding protein</fullName>
    </recommendedName>
</protein>
<dbReference type="eggNOG" id="COG0715">
    <property type="taxonomic scope" value="Bacteria"/>
</dbReference>
<evidence type="ECO:0000313" key="3">
    <source>
        <dbReference type="Proteomes" id="UP000001035"/>
    </source>
</evidence>
<dbReference type="Gene3D" id="3.40.190.10">
    <property type="entry name" value="Periplasmic binding protein-like II"/>
    <property type="match status" value="2"/>
</dbReference>
<dbReference type="KEGG" id="bcj:BCAM1130"/>
<dbReference type="CDD" id="cd13558">
    <property type="entry name" value="PBP2_SsuA_like_2"/>
    <property type="match status" value="1"/>
</dbReference>
<evidence type="ECO:0000256" key="1">
    <source>
        <dbReference type="SAM" id="MobiDB-lite"/>
    </source>
</evidence>
<dbReference type="SUPFAM" id="SSF53850">
    <property type="entry name" value="Periplasmic binding protein-like II"/>
    <property type="match status" value="1"/>
</dbReference>
<dbReference type="AlphaFoldDB" id="B4EGB0"/>
<name>B4EGB0_BURCJ</name>
<accession>B4EGB0</accession>
<feature type="region of interest" description="Disordered" evidence="1">
    <location>
        <begin position="1"/>
        <end position="34"/>
    </location>
</feature>
<dbReference type="InterPro" id="IPR006311">
    <property type="entry name" value="TAT_signal"/>
</dbReference>
<dbReference type="HOGENOM" id="CLU_028871_2_1_4"/>
<gene>
    <name evidence="2" type="ORF">BCAM1130</name>
</gene>
<dbReference type="Pfam" id="PF12974">
    <property type="entry name" value="Phosphonate-bd"/>
    <property type="match status" value="1"/>
</dbReference>